<accession>A0A4S4LWV7</accession>
<feature type="region of interest" description="Disordered" evidence="1">
    <location>
        <begin position="213"/>
        <end position="470"/>
    </location>
</feature>
<organism evidence="2 3">
    <name type="scientific">Bondarzewia mesenterica</name>
    <dbReference type="NCBI Taxonomy" id="1095465"/>
    <lineage>
        <taxon>Eukaryota</taxon>
        <taxon>Fungi</taxon>
        <taxon>Dikarya</taxon>
        <taxon>Basidiomycota</taxon>
        <taxon>Agaricomycotina</taxon>
        <taxon>Agaricomycetes</taxon>
        <taxon>Russulales</taxon>
        <taxon>Bondarzewiaceae</taxon>
        <taxon>Bondarzewia</taxon>
    </lineage>
</organism>
<comment type="caution">
    <text evidence="2">The sequence shown here is derived from an EMBL/GenBank/DDBJ whole genome shotgun (WGS) entry which is preliminary data.</text>
</comment>
<reference evidence="2 3" key="1">
    <citation type="submission" date="2019-02" db="EMBL/GenBank/DDBJ databases">
        <title>Genome sequencing of the rare red list fungi Bondarzewia mesenterica.</title>
        <authorList>
            <person name="Buettner E."/>
            <person name="Kellner H."/>
        </authorList>
    </citation>
    <scope>NUCLEOTIDE SEQUENCE [LARGE SCALE GENOMIC DNA]</scope>
    <source>
        <strain evidence="2 3">DSM 108281</strain>
    </source>
</reference>
<feature type="compositionally biased region" description="Basic and acidic residues" evidence="1">
    <location>
        <begin position="364"/>
        <end position="382"/>
    </location>
</feature>
<protein>
    <recommendedName>
        <fullName evidence="4">Ribosomal protein L1</fullName>
    </recommendedName>
</protein>
<evidence type="ECO:0000256" key="1">
    <source>
        <dbReference type="SAM" id="MobiDB-lite"/>
    </source>
</evidence>
<dbReference type="OrthoDB" id="10251727at2759"/>
<evidence type="ECO:0008006" key="4">
    <source>
        <dbReference type="Google" id="ProtNLM"/>
    </source>
</evidence>
<dbReference type="CDD" id="cd00403">
    <property type="entry name" value="Ribosomal_L1"/>
    <property type="match status" value="1"/>
</dbReference>
<dbReference type="SUPFAM" id="SSF56808">
    <property type="entry name" value="Ribosomal protein L1"/>
    <property type="match status" value="1"/>
</dbReference>
<name>A0A4S4LWV7_9AGAM</name>
<dbReference type="Proteomes" id="UP000310158">
    <property type="component" value="Unassembled WGS sequence"/>
</dbReference>
<dbReference type="InterPro" id="IPR028364">
    <property type="entry name" value="Ribosomal_uL1/biogenesis"/>
</dbReference>
<keyword evidence="3" id="KW-1185">Reference proteome</keyword>
<dbReference type="EMBL" id="SGPL01000131">
    <property type="protein sequence ID" value="THH17002.1"/>
    <property type="molecule type" value="Genomic_DNA"/>
</dbReference>
<dbReference type="AlphaFoldDB" id="A0A4S4LWV7"/>
<sequence length="470" mass="52094">MKISKKELIDEHVSLLQCRRAVTALLDHATKFQQEKQEKELLPGKEQHVWLQVGVKKMYPEKKLKPFKIPLKHTLVDPRTSSVCLITKDPQREYKDLLESHGIRFINRVVGITKLKGKFKPFEARRLLLQENGMFLADERVIPLLPTLLGKKSFLRQKKTAYTLLANLQAALPSIIKHIHDGWENVQNLGIKTNSSASLPLWSCPLGDDEGGRWSGLVAGDDASEESSLSEEGDDSESADEAMDADDDVVTKTLEKGKGKKRAAEKEEATKTKEQAKGENKKRAAEEEGTKGKKRAKGEGKKRAAEEVEVPIPKKKTKGESKKRDAEEEEAEEERKKPKKKAKVEGKKEEAEDEEAKKPRKKAKVEGKKGEADEAKPKKSKGEAVAQPQKASKAKPTLVPESRKAEASTTQHAIGSDSKKRKEIPEVTEAPASQPAAKKNAGVAGEKKKDKVARKRKANVSAKEGLLGSR</sequence>
<proteinExistence type="predicted"/>
<dbReference type="InterPro" id="IPR023674">
    <property type="entry name" value="Ribosomal_uL1-like"/>
</dbReference>
<dbReference type="Pfam" id="PF00687">
    <property type="entry name" value="Ribosomal_L1"/>
    <property type="match status" value="1"/>
</dbReference>
<evidence type="ECO:0000313" key="2">
    <source>
        <dbReference type="EMBL" id="THH17002.1"/>
    </source>
</evidence>
<gene>
    <name evidence="2" type="ORF">EW146_g3724</name>
</gene>
<feature type="compositionally biased region" description="Acidic residues" evidence="1">
    <location>
        <begin position="222"/>
        <end position="248"/>
    </location>
</feature>
<evidence type="ECO:0000313" key="3">
    <source>
        <dbReference type="Proteomes" id="UP000310158"/>
    </source>
</evidence>
<feature type="compositionally biased region" description="Basic and acidic residues" evidence="1">
    <location>
        <begin position="249"/>
        <end position="306"/>
    </location>
</feature>